<dbReference type="EMBL" id="JARTCD010000100">
    <property type="protein sequence ID" value="KAJ8652566.1"/>
    <property type="molecule type" value="Genomic_DNA"/>
</dbReference>
<keyword evidence="2" id="KW-1185">Reference proteome</keyword>
<comment type="caution">
    <text evidence="1">The sequence shown here is derived from an EMBL/GenBank/DDBJ whole genome shotgun (WGS) entry which is preliminary data.</text>
</comment>
<reference evidence="1 2" key="1">
    <citation type="submission" date="2023-03" db="EMBL/GenBank/DDBJ databases">
        <title>Genome sequence of Lichtheimia ornata CBS 291.66.</title>
        <authorList>
            <person name="Mohabir J.T."/>
            <person name="Shea T.P."/>
            <person name="Kurbessoian T."/>
            <person name="Berby B."/>
            <person name="Fontaine J."/>
            <person name="Livny J."/>
            <person name="Gnirke A."/>
            <person name="Stajich J.E."/>
            <person name="Cuomo C.A."/>
        </authorList>
    </citation>
    <scope>NUCLEOTIDE SEQUENCE [LARGE SCALE GENOMIC DNA]</scope>
    <source>
        <strain evidence="1">CBS 291.66</strain>
    </source>
</reference>
<dbReference type="AlphaFoldDB" id="A0AAD7XTS4"/>
<gene>
    <name evidence="1" type="ORF">O0I10_011771</name>
</gene>
<dbReference type="Proteomes" id="UP001234581">
    <property type="component" value="Unassembled WGS sequence"/>
</dbReference>
<dbReference type="RefSeq" id="XP_058337480.1">
    <property type="nucleotide sequence ID" value="XM_058491734.1"/>
</dbReference>
<accession>A0AAD7XTS4</accession>
<sequence length="110" mass="13146">MKHISGTASIKMQLDSWCVVWKRYLLLVSALHALDIERHHLTCNNNGSLLMQQHAWLRDPKASHWGKLLELMLEIKDYQRRLRPRITVIEDRPQTRLRRISMLGWRFAFT</sequence>
<proteinExistence type="predicted"/>
<evidence type="ECO:0000313" key="2">
    <source>
        <dbReference type="Proteomes" id="UP001234581"/>
    </source>
</evidence>
<protein>
    <submittedName>
        <fullName evidence="1">Uncharacterized protein</fullName>
    </submittedName>
</protein>
<organism evidence="1 2">
    <name type="scientific">Lichtheimia ornata</name>
    <dbReference type="NCBI Taxonomy" id="688661"/>
    <lineage>
        <taxon>Eukaryota</taxon>
        <taxon>Fungi</taxon>
        <taxon>Fungi incertae sedis</taxon>
        <taxon>Mucoromycota</taxon>
        <taxon>Mucoromycotina</taxon>
        <taxon>Mucoromycetes</taxon>
        <taxon>Mucorales</taxon>
        <taxon>Lichtheimiaceae</taxon>
        <taxon>Lichtheimia</taxon>
    </lineage>
</organism>
<name>A0AAD7XTS4_9FUNG</name>
<dbReference type="GeneID" id="83219170"/>
<evidence type="ECO:0000313" key="1">
    <source>
        <dbReference type="EMBL" id="KAJ8652566.1"/>
    </source>
</evidence>